<reference evidence="2" key="1">
    <citation type="submission" date="2018-05" db="EMBL/GenBank/DDBJ databases">
        <authorList>
            <person name="Lanie J.A."/>
            <person name="Ng W.-L."/>
            <person name="Kazmierczak K.M."/>
            <person name="Andrzejewski T.M."/>
            <person name="Davidsen T.M."/>
            <person name="Wayne K.J."/>
            <person name="Tettelin H."/>
            <person name="Glass J.I."/>
            <person name="Rusch D."/>
            <person name="Podicherti R."/>
            <person name="Tsui H.-C.T."/>
            <person name="Winkler M.E."/>
        </authorList>
    </citation>
    <scope>NUCLEOTIDE SEQUENCE</scope>
</reference>
<evidence type="ECO:0000313" key="2">
    <source>
        <dbReference type="EMBL" id="SVE35664.1"/>
    </source>
</evidence>
<evidence type="ECO:0000256" key="1">
    <source>
        <dbReference type="SAM" id="MobiDB-lite"/>
    </source>
</evidence>
<feature type="region of interest" description="Disordered" evidence="1">
    <location>
        <begin position="53"/>
        <end position="115"/>
    </location>
</feature>
<feature type="compositionally biased region" description="Gly residues" evidence="1">
    <location>
        <begin position="61"/>
        <end position="72"/>
    </location>
</feature>
<organism evidence="2">
    <name type="scientific">marine metagenome</name>
    <dbReference type="NCBI Taxonomy" id="408172"/>
    <lineage>
        <taxon>unclassified sequences</taxon>
        <taxon>metagenomes</taxon>
        <taxon>ecological metagenomes</taxon>
    </lineage>
</organism>
<dbReference type="EMBL" id="UINC01211673">
    <property type="protein sequence ID" value="SVE35664.1"/>
    <property type="molecule type" value="Genomic_DNA"/>
</dbReference>
<proteinExistence type="predicted"/>
<dbReference type="AlphaFoldDB" id="A0A383CUA0"/>
<name>A0A383CUA0_9ZZZZ</name>
<protein>
    <submittedName>
        <fullName evidence="2">Uncharacterized protein</fullName>
    </submittedName>
</protein>
<sequence>EHRQRVKQAISKASTATKRSSDEIEFPVSDKVKDLVPRILIVDDEAAFRTLVHSHSRLRGGDGPEGPRGAGRGPRVNTGSGDHRYQDAGDGWHRPNEEPQHSVTDPFGNRRIRIRGQKRDRGLRLRWLCRKTAGKLQTLVEDTIAKAGS</sequence>
<accession>A0A383CUA0</accession>
<feature type="region of interest" description="Disordered" evidence="1">
    <location>
        <begin position="1"/>
        <end position="28"/>
    </location>
</feature>
<gene>
    <name evidence="2" type="ORF">METZ01_LOCUS488518</name>
</gene>
<feature type="compositionally biased region" description="Basic and acidic residues" evidence="1">
    <location>
        <begin position="81"/>
        <end position="100"/>
    </location>
</feature>
<feature type="non-terminal residue" evidence="2">
    <location>
        <position position="1"/>
    </location>
</feature>